<proteinExistence type="predicted"/>
<reference evidence="2" key="1">
    <citation type="submission" date="2018-01" db="EMBL/GenBank/DDBJ databases">
        <title>An insight into the sialome of Amazonian anophelines.</title>
        <authorList>
            <person name="Ribeiro J.M."/>
            <person name="Scarpassa V."/>
            <person name="Calvo E."/>
        </authorList>
    </citation>
    <scope>NUCLEOTIDE SEQUENCE</scope>
</reference>
<keyword evidence="1" id="KW-0732">Signal</keyword>
<evidence type="ECO:0000256" key="1">
    <source>
        <dbReference type="SAM" id="SignalP"/>
    </source>
</evidence>
<name>A0A2M4DIK6_ANODA</name>
<dbReference type="AlphaFoldDB" id="A0A2M4DIK6"/>
<sequence>MVFGLAFWVQANVQATFLRLCFLELPNGCFNGGYEKIKKKRERKELVINISNNRSTVSRAGIVSRNLSIWTYTFFSSSYML</sequence>
<feature type="chain" id="PRO_5014844113" evidence="1">
    <location>
        <begin position="16"/>
        <end position="81"/>
    </location>
</feature>
<protein>
    <submittedName>
        <fullName evidence="2">Putative secreted protein</fullName>
    </submittedName>
</protein>
<feature type="signal peptide" evidence="1">
    <location>
        <begin position="1"/>
        <end position="15"/>
    </location>
</feature>
<evidence type="ECO:0000313" key="2">
    <source>
        <dbReference type="EMBL" id="MBW77355.1"/>
    </source>
</evidence>
<organism evidence="2">
    <name type="scientific">Anopheles darlingi</name>
    <name type="common">Mosquito</name>
    <dbReference type="NCBI Taxonomy" id="43151"/>
    <lineage>
        <taxon>Eukaryota</taxon>
        <taxon>Metazoa</taxon>
        <taxon>Ecdysozoa</taxon>
        <taxon>Arthropoda</taxon>
        <taxon>Hexapoda</taxon>
        <taxon>Insecta</taxon>
        <taxon>Pterygota</taxon>
        <taxon>Neoptera</taxon>
        <taxon>Endopterygota</taxon>
        <taxon>Diptera</taxon>
        <taxon>Nematocera</taxon>
        <taxon>Culicoidea</taxon>
        <taxon>Culicidae</taxon>
        <taxon>Anophelinae</taxon>
        <taxon>Anopheles</taxon>
    </lineage>
</organism>
<dbReference type="EMBL" id="GGFL01013177">
    <property type="protein sequence ID" value="MBW77355.1"/>
    <property type="molecule type" value="Transcribed_RNA"/>
</dbReference>
<accession>A0A2M4DIK6</accession>